<evidence type="ECO:0000256" key="4">
    <source>
        <dbReference type="ARBA" id="ARBA00022827"/>
    </source>
</evidence>
<accession>A0A327KMA7</accession>
<dbReference type="InterPro" id="IPR036188">
    <property type="entry name" value="FAD/NAD-bd_sf"/>
</dbReference>
<proteinExistence type="inferred from homology"/>
<dbReference type="InterPro" id="IPR000172">
    <property type="entry name" value="GMC_OxRdtase_N"/>
</dbReference>
<evidence type="ECO:0000256" key="2">
    <source>
        <dbReference type="ARBA" id="ARBA00010790"/>
    </source>
</evidence>
<dbReference type="GO" id="GO:0008812">
    <property type="term" value="F:choline dehydrogenase activity"/>
    <property type="evidence" value="ECO:0007669"/>
    <property type="project" value="TreeGrafter"/>
</dbReference>
<dbReference type="AlphaFoldDB" id="A0A327KMA7"/>
<evidence type="ECO:0000256" key="3">
    <source>
        <dbReference type="ARBA" id="ARBA00022630"/>
    </source>
</evidence>
<evidence type="ECO:0000313" key="10">
    <source>
        <dbReference type="Proteomes" id="UP000248863"/>
    </source>
</evidence>
<organism evidence="9 10">
    <name type="scientific">Rhodoplanes elegans</name>
    <dbReference type="NCBI Taxonomy" id="29408"/>
    <lineage>
        <taxon>Bacteria</taxon>
        <taxon>Pseudomonadati</taxon>
        <taxon>Pseudomonadota</taxon>
        <taxon>Alphaproteobacteria</taxon>
        <taxon>Hyphomicrobiales</taxon>
        <taxon>Nitrobacteraceae</taxon>
        <taxon>Rhodoplanes</taxon>
    </lineage>
</organism>
<feature type="binding site" evidence="5">
    <location>
        <position position="85"/>
    </location>
    <ligand>
        <name>FAD</name>
        <dbReference type="ChEBI" id="CHEBI:57692"/>
    </ligand>
</feature>
<feature type="domain" description="Glucose-methanol-choline oxidoreductase N-terminal" evidence="7">
    <location>
        <begin position="83"/>
        <end position="106"/>
    </location>
</feature>
<protein>
    <submittedName>
        <fullName evidence="9">Dehydrogenase</fullName>
    </submittedName>
</protein>
<reference evidence="9 10" key="1">
    <citation type="submission" date="2017-07" db="EMBL/GenBank/DDBJ databases">
        <title>Draft Genome Sequences of Select Purple Nonsulfur Bacteria.</title>
        <authorList>
            <person name="Lasarre B."/>
            <person name="Mckinlay J.B."/>
        </authorList>
    </citation>
    <scope>NUCLEOTIDE SEQUENCE [LARGE SCALE GENOMIC DNA]</scope>
    <source>
        <strain evidence="9 10">DSM 11907</strain>
    </source>
</reference>
<sequence length="554" mass="58669">MTVSEYDYVIVGAGSAGCTLAARLSEDPDVKVLLLEAGGSDRDPLIQLPLGWGRILQKRLYDWGYETEPDPATGNRAMECMRGKVLGGSSSVNAMAYVRGHRSDYERWAAGGAAGWSWGDVLPYFRKQESWEEGASAYRGGAGPLATQRSRYADPLIDAYVAAAGQVGLPYNPDYNAAEQFGIARMQKTVRKGRRASASAAYLRPVLSRPNLTLRLNVLVHRVVIEKGRAVGVELSAAGAVETVRAGREVILCGGAIASPQILMLSGVGDPAALARHGISVTAARPSVGKNLQDHVAALMMYGRREPGPVHYNMRIDRLAVSIARGYVLGTGFASDLPGGLTAFAKTDPTLAVPDTQMLFIAGPLGAAPYWPGQTGFADSFSARIVLLRPESRGEIALRSADPTAHPLIRQRLLATDKDWATMRRAVALFRDIGRQSALKAFTDGEIGPLARASGEAEIEQAVRGTAVTAHHPCGSCRMGAAEDPASVVEPELKVIGVEALRVVDASVFPDLVGGNINAPVIMIAERAADLIRGRVAVAPAIPAAVPEPIAVAS</sequence>
<dbReference type="PANTHER" id="PTHR11552:SF147">
    <property type="entry name" value="CHOLINE DEHYDROGENASE, MITOCHONDRIAL"/>
    <property type="match status" value="1"/>
</dbReference>
<keyword evidence="10" id="KW-1185">Reference proteome</keyword>
<dbReference type="EMBL" id="NPEU01000076">
    <property type="protein sequence ID" value="RAI39441.1"/>
    <property type="molecule type" value="Genomic_DNA"/>
</dbReference>
<dbReference type="OrthoDB" id="9785276at2"/>
<evidence type="ECO:0000256" key="1">
    <source>
        <dbReference type="ARBA" id="ARBA00001974"/>
    </source>
</evidence>
<comment type="cofactor">
    <cofactor evidence="1 5">
        <name>FAD</name>
        <dbReference type="ChEBI" id="CHEBI:57692"/>
    </cofactor>
</comment>
<dbReference type="SUPFAM" id="SSF51905">
    <property type="entry name" value="FAD/NAD(P)-binding domain"/>
    <property type="match status" value="1"/>
</dbReference>
<dbReference type="PROSITE" id="PS00623">
    <property type="entry name" value="GMC_OXRED_1"/>
    <property type="match status" value="1"/>
</dbReference>
<evidence type="ECO:0000256" key="6">
    <source>
        <dbReference type="RuleBase" id="RU003968"/>
    </source>
</evidence>
<dbReference type="Proteomes" id="UP000248863">
    <property type="component" value="Unassembled WGS sequence"/>
</dbReference>
<evidence type="ECO:0000256" key="5">
    <source>
        <dbReference type="PIRSR" id="PIRSR000137-2"/>
    </source>
</evidence>
<comment type="similarity">
    <text evidence="2 6">Belongs to the GMC oxidoreductase family.</text>
</comment>
<feature type="domain" description="Glucose-methanol-choline oxidoreductase N-terminal" evidence="8">
    <location>
        <begin position="255"/>
        <end position="269"/>
    </location>
</feature>
<gene>
    <name evidence="9" type="ORF">CH338_09415</name>
</gene>
<comment type="caution">
    <text evidence="9">The sequence shown here is derived from an EMBL/GenBank/DDBJ whole genome shotgun (WGS) entry which is preliminary data.</text>
</comment>
<dbReference type="GO" id="GO:0019285">
    <property type="term" value="P:glycine betaine biosynthetic process from choline"/>
    <property type="evidence" value="ECO:0007669"/>
    <property type="project" value="TreeGrafter"/>
</dbReference>
<dbReference type="PANTHER" id="PTHR11552">
    <property type="entry name" value="GLUCOSE-METHANOL-CHOLINE GMC OXIDOREDUCTASE"/>
    <property type="match status" value="1"/>
</dbReference>
<dbReference type="InterPro" id="IPR007867">
    <property type="entry name" value="GMC_OxRtase_C"/>
</dbReference>
<dbReference type="SUPFAM" id="SSF54373">
    <property type="entry name" value="FAD-linked reductases, C-terminal domain"/>
    <property type="match status" value="1"/>
</dbReference>
<keyword evidence="4 5" id="KW-0274">FAD</keyword>
<dbReference type="Gene3D" id="3.50.50.60">
    <property type="entry name" value="FAD/NAD(P)-binding domain"/>
    <property type="match status" value="1"/>
</dbReference>
<dbReference type="Pfam" id="PF00732">
    <property type="entry name" value="GMC_oxred_N"/>
    <property type="match status" value="1"/>
</dbReference>
<dbReference type="GO" id="GO:0050660">
    <property type="term" value="F:flavin adenine dinucleotide binding"/>
    <property type="evidence" value="ECO:0007669"/>
    <property type="project" value="InterPro"/>
</dbReference>
<evidence type="ECO:0000259" key="7">
    <source>
        <dbReference type="PROSITE" id="PS00623"/>
    </source>
</evidence>
<keyword evidence="3 6" id="KW-0285">Flavoprotein</keyword>
<dbReference type="GO" id="GO:0016020">
    <property type="term" value="C:membrane"/>
    <property type="evidence" value="ECO:0007669"/>
    <property type="project" value="TreeGrafter"/>
</dbReference>
<dbReference type="PROSITE" id="PS00624">
    <property type="entry name" value="GMC_OXRED_2"/>
    <property type="match status" value="1"/>
</dbReference>
<dbReference type="Gene3D" id="3.30.560.10">
    <property type="entry name" value="Glucose Oxidase, domain 3"/>
    <property type="match status" value="1"/>
</dbReference>
<name>A0A327KMA7_9BRAD</name>
<dbReference type="PIRSF" id="PIRSF000137">
    <property type="entry name" value="Alcohol_oxidase"/>
    <property type="match status" value="1"/>
</dbReference>
<evidence type="ECO:0000313" key="9">
    <source>
        <dbReference type="EMBL" id="RAI39441.1"/>
    </source>
</evidence>
<dbReference type="Pfam" id="PF05199">
    <property type="entry name" value="GMC_oxred_C"/>
    <property type="match status" value="1"/>
</dbReference>
<feature type="binding site" evidence="5">
    <location>
        <position position="220"/>
    </location>
    <ligand>
        <name>FAD</name>
        <dbReference type="ChEBI" id="CHEBI:57692"/>
    </ligand>
</feature>
<dbReference type="InterPro" id="IPR012132">
    <property type="entry name" value="GMC_OxRdtase"/>
</dbReference>
<dbReference type="RefSeq" id="WP_111356846.1">
    <property type="nucleotide sequence ID" value="NZ_NHSK01000050.1"/>
</dbReference>
<evidence type="ECO:0000259" key="8">
    <source>
        <dbReference type="PROSITE" id="PS00624"/>
    </source>
</evidence>